<evidence type="ECO:0000256" key="3">
    <source>
        <dbReference type="ARBA" id="ARBA00022989"/>
    </source>
</evidence>
<protein>
    <submittedName>
        <fullName evidence="8">ABC transporter permease</fullName>
    </submittedName>
</protein>
<feature type="transmembrane region" description="Helical" evidence="6">
    <location>
        <begin position="361"/>
        <end position="383"/>
    </location>
</feature>
<evidence type="ECO:0000256" key="6">
    <source>
        <dbReference type="SAM" id="Phobius"/>
    </source>
</evidence>
<gene>
    <name evidence="8" type="ORF">PS467_15460</name>
</gene>
<dbReference type="PANTHER" id="PTHR43229">
    <property type="entry name" value="NODULATION PROTEIN J"/>
    <property type="match status" value="1"/>
</dbReference>
<evidence type="ECO:0000256" key="1">
    <source>
        <dbReference type="ARBA" id="ARBA00004141"/>
    </source>
</evidence>
<feature type="region of interest" description="Disordered" evidence="5">
    <location>
        <begin position="1"/>
        <end position="156"/>
    </location>
</feature>
<feature type="compositionally biased region" description="Basic and acidic residues" evidence="5">
    <location>
        <begin position="62"/>
        <end position="86"/>
    </location>
</feature>
<reference evidence="8 9" key="1">
    <citation type="submission" date="2023-02" db="EMBL/GenBank/DDBJ databases">
        <title>Streptomyces sp. SCA4-21 with antifungal activity against Fusarium oxysporum f. sp. cubense, Streptomyces sp. SCA2-17 with antifungal activity against Fusarium oxysporum f. sp. cubense.</title>
        <authorList>
            <person name="Qi D."/>
        </authorList>
    </citation>
    <scope>NUCLEOTIDE SEQUENCE [LARGE SCALE GENOMIC DNA]</scope>
    <source>
        <strain evidence="8 9">SCA4-21</strain>
    </source>
</reference>
<organism evidence="8 9">
    <name type="scientific">Streptomyces luomodiensis</name>
    <dbReference type="NCBI Taxonomy" id="3026192"/>
    <lineage>
        <taxon>Bacteria</taxon>
        <taxon>Bacillati</taxon>
        <taxon>Actinomycetota</taxon>
        <taxon>Actinomycetes</taxon>
        <taxon>Kitasatosporales</taxon>
        <taxon>Streptomycetaceae</taxon>
        <taxon>Streptomyces</taxon>
    </lineage>
</organism>
<name>A0ABY9V3L4_9ACTN</name>
<dbReference type="RefSeq" id="WP_311035762.1">
    <property type="nucleotide sequence ID" value="NZ_CP117522.1"/>
</dbReference>
<evidence type="ECO:0000256" key="4">
    <source>
        <dbReference type="ARBA" id="ARBA00023136"/>
    </source>
</evidence>
<dbReference type="InterPro" id="IPR051784">
    <property type="entry name" value="Nod_factor_ABC_transporter"/>
</dbReference>
<evidence type="ECO:0000256" key="2">
    <source>
        <dbReference type="ARBA" id="ARBA00022692"/>
    </source>
</evidence>
<accession>A0ABY9V3L4</accession>
<feature type="transmembrane region" description="Helical" evidence="6">
    <location>
        <begin position="389"/>
        <end position="406"/>
    </location>
</feature>
<feature type="domain" description="ABC-2 type transporter transmembrane" evidence="7">
    <location>
        <begin position="227"/>
        <end position="439"/>
    </location>
</feature>
<keyword evidence="9" id="KW-1185">Reference proteome</keyword>
<keyword evidence="4 6" id="KW-0472">Membrane</keyword>
<dbReference type="Proteomes" id="UP001305606">
    <property type="component" value="Chromosome"/>
</dbReference>
<evidence type="ECO:0000313" key="8">
    <source>
        <dbReference type="EMBL" id="WNE96624.1"/>
    </source>
</evidence>
<feature type="compositionally biased region" description="Basic and acidic residues" evidence="5">
    <location>
        <begin position="198"/>
        <end position="212"/>
    </location>
</feature>
<comment type="subcellular location">
    <subcellularLocation>
        <location evidence="1">Membrane</location>
        <topology evidence="1">Multi-pass membrane protein</topology>
    </subcellularLocation>
</comment>
<evidence type="ECO:0000256" key="5">
    <source>
        <dbReference type="SAM" id="MobiDB-lite"/>
    </source>
</evidence>
<evidence type="ECO:0000259" key="7">
    <source>
        <dbReference type="Pfam" id="PF01061"/>
    </source>
</evidence>
<feature type="compositionally biased region" description="Basic and acidic residues" evidence="5">
    <location>
        <begin position="120"/>
        <end position="136"/>
    </location>
</feature>
<dbReference type="EMBL" id="CP117522">
    <property type="protein sequence ID" value="WNE96624.1"/>
    <property type="molecule type" value="Genomic_DNA"/>
</dbReference>
<feature type="compositionally biased region" description="Low complexity" evidence="5">
    <location>
        <begin position="9"/>
        <end position="18"/>
    </location>
</feature>
<dbReference type="Pfam" id="PF01061">
    <property type="entry name" value="ABC2_membrane"/>
    <property type="match status" value="1"/>
</dbReference>
<feature type="transmembrane region" description="Helical" evidence="6">
    <location>
        <begin position="327"/>
        <end position="349"/>
    </location>
</feature>
<keyword evidence="2 6" id="KW-0812">Transmembrane</keyword>
<feature type="transmembrane region" description="Helical" evidence="6">
    <location>
        <begin position="450"/>
        <end position="469"/>
    </location>
</feature>
<feature type="region of interest" description="Disordered" evidence="5">
    <location>
        <begin position="195"/>
        <end position="215"/>
    </location>
</feature>
<dbReference type="InterPro" id="IPR013525">
    <property type="entry name" value="ABC2_TM"/>
</dbReference>
<keyword evidence="3 6" id="KW-1133">Transmembrane helix</keyword>
<sequence length="480" mass="51440">MSTSARPPSSTGETTGAKATEEKPASSATPSASQGGGQAPSGDKPAERKVPDPRTPAPAAPARDKGDDDRAAEIKAAEDDGFEDTRTVLVRSKSPNAAPAAEERAEERKAPAAPPVKQPTSHETRHHEPKPLDTRPHEHRHHQPTGSGTTHGDIGDTLTLVIKPQPAPSASQAAQDAKAALNAIIAAAEARSPLVEPEPERGLELELPDGKRRGGRHRRRASRWRTFFFILWRDIFVTGREMGPFLGQVIVEPFFMLFVFGKVLGEIGMTQPGFQQVLLPGVVALNSFLVALQNTALPLAIDFSWTKEIEDRLLSPLPVGLVAVEKAIFGAMRGVIGALVMIPIGLWLLDDVSWPLSKMPETLGILALGGLVGAAVGLTLGTLTPARHISIVFAMTLTPIMFTGATQFPWRSLEGVRWFQILCSVNPLTYVTEAMRGLLLPSGPGIPESIPLWICGCAIGASILIYGFIGIRGFNRRAQD</sequence>
<evidence type="ECO:0000313" key="9">
    <source>
        <dbReference type="Proteomes" id="UP001305606"/>
    </source>
</evidence>
<dbReference type="PANTHER" id="PTHR43229:SF3">
    <property type="entry name" value="ABC-TYPE MULTIDRUG TRANSPORT SYSTEM, PERMEASE COMPONENT"/>
    <property type="match status" value="1"/>
</dbReference>
<feature type="compositionally biased region" description="Basic and acidic residues" evidence="5">
    <location>
        <begin position="101"/>
        <end position="110"/>
    </location>
</feature>
<proteinExistence type="predicted"/>